<dbReference type="Proteomes" id="UP000005695">
    <property type="component" value="Unassembled WGS sequence"/>
</dbReference>
<name>Q1K208_DESA6</name>
<protein>
    <submittedName>
        <fullName evidence="1">Uncharacterized protein</fullName>
    </submittedName>
</protein>
<organism evidence="1 2">
    <name type="scientific">Desulfuromonas acetoxidans (strain DSM 684 / 11070)</name>
    <dbReference type="NCBI Taxonomy" id="281689"/>
    <lineage>
        <taxon>Bacteria</taxon>
        <taxon>Pseudomonadati</taxon>
        <taxon>Thermodesulfobacteriota</taxon>
        <taxon>Desulfuromonadia</taxon>
        <taxon>Desulfuromonadales</taxon>
        <taxon>Desulfuromonadaceae</taxon>
        <taxon>Desulfuromonas</taxon>
    </lineage>
</organism>
<dbReference type="EMBL" id="AAEW02000004">
    <property type="protein sequence ID" value="EAT16631.1"/>
    <property type="molecule type" value="Genomic_DNA"/>
</dbReference>
<reference evidence="1" key="1">
    <citation type="submission" date="2006-05" db="EMBL/GenBank/DDBJ databases">
        <title>Annotation of the draft genome assembly of Desulfuromonas acetoxidans DSM 684.</title>
        <authorList>
            <consortium name="US DOE Joint Genome Institute (JGI-ORNL)"/>
            <person name="Larimer F."/>
            <person name="Land M."/>
            <person name="Hauser L."/>
        </authorList>
    </citation>
    <scope>NUCLEOTIDE SEQUENCE [LARGE SCALE GENOMIC DNA]</scope>
    <source>
        <strain evidence="1">DSM 684</strain>
    </source>
</reference>
<dbReference type="AlphaFoldDB" id="Q1K208"/>
<accession>Q1K208</accession>
<evidence type="ECO:0000313" key="2">
    <source>
        <dbReference type="Proteomes" id="UP000005695"/>
    </source>
</evidence>
<gene>
    <name evidence="1" type="ORF">Dace_2726</name>
</gene>
<reference evidence="1" key="2">
    <citation type="submission" date="2006-05" db="EMBL/GenBank/DDBJ databases">
        <title>Sequencing of the draft genome and assembly of Desulfuromonas acetoxidans DSM 684.</title>
        <authorList>
            <consortium name="US DOE Joint Genome Institute (JGI-PGF)"/>
            <person name="Copeland A."/>
            <person name="Lucas S."/>
            <person name="Lapidus A."/>
            <person name="Barry K."/>
            <person name="Detter J.C."/>
            <person name="Glavina del Rio T."/>
            <person name="Hammon N."/>
            <person name="Israni S."/>
            <person name="Dalin E."/>
            <person name="Tice H."/>
            <person name="Bruce D."/>
            <person name="Pitluck S."/>
            <person name="Richardson P."/>
        </authorList>
    </citation>
    <scope>NUCLEOTIDE SEQUENCE [LARGE SCALE GENOMIC DNA]</scope>
    <source>
        <strain evidence="1">DSM 684</strain>
    </source>
</reference>
<proteinExistence type="predicted"/>
<keyword evidence="2" id="KW-1185">Reference proteome</keyword>
<evidence type="ECO:0000313" key="1">
    <source>
        <dbReference type="EMBL" id="EAT16631.1"/>
    </source>
</evidence>
<comment type="caution">
    <text evidence="1">The sequence shown here is derived from an EMBL/GenBank/DDBJ whole genome shotgun (WGS) entry which is preliminary data.</text>
</comment>
<sequence length="80" mass="8757">MPTTIALTFIAFGAAERESLAAKYHSEEGWALPTRLFGATEEIEDGLTNELPRRKQRGINSLQSLLNHAVNCGVLSPNCE</sequence>